<dbReference type="Proteomes" id="UP000054359">
    <property type="component" value="Unassembled WGS sequence"/>
</dbReference>
<dbReference type="AlphaFoldDB" id="A0A087T309"/>
<gene>
    <name evidence="2" type="ORF">X975_19456</name>
</gene>
<reference evidence="2 3" key="1">
    <citation type="submission" date="2013-11" db="EMBL/GenBank/DDBJ databases">
        <title>Genome sequencing of Stegodyphus mimosarum.</title>
        <authorList>
            <person name="Bechsgaard J."/>
        </authorList>
    </citation>
    <scope>NUCLEOTIDE SEQUENCE [LARGE SCALE GENOMIC DNA]</scope>
</reference>
<dbReference type="PANTHER" id="PTHR33327">
    <property type="entry name" value="ENDONUCLEASE"/>
    <property type="match status" value="1"/>
</dbReference>
<dbReference type="Pfam" id="PF23055">
    <property type="entry name" value="DUF7041"/>
    <property type="match status" value="1"/>
</dbReference>
<evidence type="ECO:0000313" key="2">
    <source>
        <dbReference type="EMBL" id="KFM59498.1"/>
    </source>
</evidence>
<evidence type="ECO:0000313" key="3">
    <source>
        <dbReference type="Proteomes" id="UP000054359"/>
    </source>
</evidence>
<dbReference type="OMA" id="WFIQLRS"/>
<dbReference type="InterPro" id="IPR055469">
    <property type="entry name" value="DUF7041"/>
</dbReference>
<keyword evidence="3" id="KW-1185">Reference proteome</keyword>
<evidence type="ECO:0000259" key="1">
    <source>
        <dbReference type="Pfam" id="PF23055"/>
    </source>
</evidence>
<sequence>MSVAKVCIKVPPFWKPDPKIWFIQLRSIIQKYKNEQTKYDYVISSIEPDILLNPPQDNKYQAIKNRLISLYADSETQKT</sequence>
<feature type="non-terminal residue" evidence="2">
    <location>
        <position position="79"/>
    </location>
</feature>
<dbReference type="EMBL" id="KK113164">
    <property type="protein sequence ID" value="KFM59498.1"/>
    <property type="molecule type" value="Genomic_DNA"/>
</dbReference>
<feature type="domain" description="DUF7041" evidence="1">
    <location>
        <begin position="10"/>
        <end position="78"/>
    </location>
</feature>
<name>A0A087T309_STEMI</name>
<accession>A0A087T309</accession>
<protein>
    <recommendedName>
        <fullName evidence="1">DUF7041 domain-containing protein</fullName>
    </recommendedName>
</protein>
<organism evidence="2 3">
    <name type="scientific">Stegodyphus mimosarum</name>
    <name type="common">African social velvet spider</name>
    <dbReference type="NCBI Taxonomy" id="407821"/>
    <lineage>
        <taxon>Eukaryota</taxon>
        <taxon>Metazoa</taxon>
        <taxon>Ecdysozoa</taxon>
        <taxon>Arthropoda</taxon>
        <taxon>Chelicerata</taxon>
        <taxon>Arachnida</taxon>
        <taxon>Araneae</taxon>
        <taxon>Araneomorphae</taxon>
        <taxon>Entelegynae</taxon>
        <taxon>Eresoidea</taxon>
        <taxon>Eresidae</taxon>
        <taxon>Stegodyphus</taxon>
    </lineage>
</organism>
<dbReference type="PANTHER" id="PTHR33327:SF3">
    <property type="entry name" value="RNA-DIRECTED DNA POLYMERASE"/>
    <property type="match status" value="1"/>
</dbReference>
<dbReference type="STRING" id="407821.A0A087T309"/>
<dbReference type="OrthoDB" id="6430943at2759"/>
<proteinExistence type="predicted"/>